<evidence type="ECO:0000313" key="2">
    <source>
        <dbReference type="EMBL" id="GFH13024.1"/>
    </source>
</evidence>
<name>A0A699Z1X3_HAELA</name>
<feature type="non-terminal residue" evidence="2">
    <location>
        <position position="1"/>
    </location>
</feature>
<keyword evidence="3" id="KW-1185">Reference proteome</keyword>
<organism evidence="2 3">
    <name type="scientific">Haematococcus lacustris</name>
    <name type="common">Green alga</name>
    <name type="synonym">Haematococcus pluvialis</name>
    <dbReference type="NCBI Taxonomy" id="44745"/>
    <lineage>
        <taxon>Eukaryota</taxon>
        <taxon>Viridiplantae</taxon>
        <taxon>Chlorophyta</taxon>
        <taxon>core chlorophytes</taxon>
        <taxon>Chlorophyceae</taxon>
        <taxon>CS clade</taxon>
        <taxon>Chlamydomonadales</taxon>
        <taxon>Haematococcaceae</taxon>
        <taxon>Haematococcus</taxon>
    </lineage>
</organism>
<protein>
    <submittedName>
        <fullName evidence="2">Uncharacterized protein</fullName>
    </submittedName>
</protein>
<evidence type="ECO:0000313" key="3">
    <source>
        <dbReference type="Proteomes" id="UP000485058"/>
    </source>
</evidence>
<dbReference type="Proteomes" id="UP000485058">
    <property type="component" value="Unassembled WGS sequence"/>
</dbReference>
<dbReference type="AlphaFoldDB" id="A0A699Z1X3"/>
<evidence type="ECO:0000256" key="1">
    <source>
        <dbReference type="SAM" id="MobiDB-lite"/>
    </source>
</evidence>
<accession>A0A699Z1X3</accession>
<gene>
    <name evidence="2" type="ORF">HaLaN_08823</name>
</gene>
<dbReference type="Gene3D" id="1.10.10.60">
    <property type="entry name" value="Homeodomain-like"/>
    <property type="match status" value="1"/>
</dbReference>
<dbReference type="EMBL" id="BLLF01000566">
    <property type="protein sequence ID" value="GFH13024.1"/>
    <property type="molecule type" value="Genomic_DNA"/>
</dbReference>
<comment type="caution">
    <text evidence="2">The sequence shown here is derived from an EMBL/GenBank/DDBJ whole genome shotgun (WGS) entry which is preliminary data.</text>
</comment>
<feature type="non-terminal residue" evidence="2">
    <location>
        <position position="111"/>
    </location>
</feature>
<feature type="region of interest" description="Disordered" evidence="1">
    <location>
        <begin position="89"/>
        <end position="111"/>
    </location>
</feature>
<reference evidence="2 3" key="1">
    <citation type="submission" date="2020-02" db="EMBL/GenBank/DDBJ databases">
        <title>Draft genome sequence of Haematococcus lacustris strain NIES-144.</title>
        <authorList>
            <person name="Morimoto D."/>
            <person name="Nakagawa S."/>
            <person name="Yoshida T."/>
            <person name="Sawayama S."/>
        </authorList>
    </citation>
    <scope>NUCLEOTIDE SEQUENCE [LARGE SCALE GENOMIC DNA]</scope>
    <source>
        <strain evidence="2 3">NIES-144</strain>
    </source>
</reference>
<sequence>MDHARHVAGVSLSRASMRWRITWPAPRVGSPCMCQHATTSTPGASLDGMAHAVWSPHEQELLNELLLEYPAEQSAPTERYIHIAAGIPNKTQQKQHFKAKEELPKKHSKAS</sequence>
<proteinExistence type="predicted"/>